<protein>
    <recommendedName>
        <fullName evidence="4">Cytochrome c domain-containing protein</fullName>
    </recommendedName>
</protein>
<evidence type="ECO:0008006" key="4">
    <source>
        <dbReference type="Google" id="ProtNLM"/>
    </source>
</evidence>
<sequence>MRVRIRVLVALTVAFAAARAEAIPAFARKYGMSCTACHVAWPILNQQGQNFRDNGYRFKLGKDDPVTVSPAYVPLSLRTTAAYQYTRTTNQPSDQGPITTQSGGVPLPPGVDLLSAGTISDDVSYLVVVTGFSPSDNAAFVESAWARLDDLGGTGWLNAKIGKFELDQPASSHRGITLTSGYAVYGAHPAGSLVGFDLGENQVGVELDGHDARSLTRYSISLVSANGAESGSTFASRNAWSAPLLYAHVQKAFELDSAVLPWVRLGALGAVGWWPTSFSTLTPSPPPGETVPEQPQIVPGTGADHKRYYRAGAELSWMLGYPSTPAFFTVSYINGREEAGLAPSDQGSGDANHFNGGFAEVDWVPFTSSSYDATPWVFFARYDLVRYARGPGDLDGGTFGIRRYLALGPRASAAVHAEFHVDRVRGVGWVDPATNQALDVVTQAAMLGLDFDF</sequence>
<feature type="chain" id="PRO_5029554163" description="Cytochrome c domain-containing protein" evidence="1">
    <location>
        <begin position="23"/>
        <end position="453"/>
    </location>
</feature>
<accession>A0A7I9VK71</accession>
<evidence type="ECO:0000313" key="3">
    <source>
        <dbReference type="Proteomes" id="UP000503640"/>
    </source>
</evidence>
<proteinExistence type="predicted"/>
<reference evidence="3" key="1">
    <citation type="journal article" date="2020" name="Appl. Environ. Microbiol.">
        <title>Diazotrophic Anaeromyxobacter Isolates from Soils.</title>
        <authorList>
            <person name="Masuda Y."/>
            <person name="Yamanaka H."/>
            <person name="Xu Z.X."/>
            <person name="Shiratori Y."/>
            <person name="Aono T."/>
            <person name="Amachi S."/>
            <person name="Senoo K."/>
            <person name="Itoh H."/>
        </authorList>
    </citation>
    <scope>NUCLEOTIDE SEQUENCE [LARGE SCALE GENOMIC DNA]</scope>
    <source>
        <strain evidence="3">R267</strain>
    </source>
</reference>
<feature type="signal peptide" evidence="1">
    <location>
        <begin position="1"/>
        <end position="22"/>
    </location>
</feature>
<name>A0A7I9VK71_9BACT</name>
<dbReference type="AlphaFoldDB" id="A0A7I9VK71"/>
<dbReference type="EMBL" id="BJTG01000003">
    <property type="protein sequence ID" value="GEJ56792.1"/>
    <property type="molecule type" value="Genomic_DNA"/>
</dbReference>
<evidence type="ECO:0000313" key="2">
    <source>
        <dbReference type="EMBL" id="GEJ56792.1"/>
    </source>
</evidence>
<gene>
    <name evidence="2" type="ORF">AMYX_15330</name>
</gene>
<organism evidence="2 3">
    <name type="scientific">Anaeromyxobacter diazotrophicus</name>
    <dbReference type="NCBI Taxonomy" id="2590199"/>
    <lineage>
        <taxon>Bacteria</taxon>
        <taxon>Pseudomonadati</taxon>
        <taxon>Myxococcota</taxon>
        <taxon>Myxococcia</taxon>
        <taxon>Myxococcales</taxon>
        <taxon>Cystobacterineae</taxon>
        <taxon>Anaeromyxobacteraceae</taxon>
        <taxon>Anaeromyxobacter</taxon>
    </lineage>
</organism>
<dbReference type="Proteomes" id="UP000503640">
    <property type="component" value="Unassembled WGS sequence"/>
</dbReference>
<evidence type="ECO:0000256" key="1">
    <source>
        <dbReference type="SAM" id="SignalP"/>
    </source>
</evidence>
<dbReference type="RefSeq" id="WP_176064266.1">
    <property type="nucleotide sequence ID" value="NZ_BJTG01000003.1"/>
</dbReference>
<keyword evidence="1" id="KW-0732">Signal</keyword>
<keyword evidence="3" id="KW-1185">Reference proteome</keyword>
<comment type="caution">
    <text evidence="2">The sequence shown here is derived from an EMBL/GenBank/DDBJ whole genome shotgun (WGS) entry which is preliminary data.</text>
</comment>